<reference evidence="4" key="1">
    <citation type="submission" date="2022-10" db="EMBL/GenBank/DDBJ databases">
        <title>Tapping the CABI collections for fungal endophytes: first genome assemblies for Collariella, Neodidymelliopsis, Ascochyta clinopodiicola, Didymella pomorum, Didymosphaeria variabile, Neocosmospora piperis and Neocucurbitaria cava.</title>
        <authorList>
            <person name="Hill R."/>
        </authorList>
    </citation>
    <scope>NUCLEOTIDE SEQUENCE</scope>
    <source>
        <strain evidence="4">IMI 355082</strain>
    </source>
</reference>
<keyword evidence="2" id="KW-0732">Signal</keyword>
<evidence type="ECO:0000313" key="5">
    <source>
        <dbReference type="Proteomes" id="UP001140453"/>
    </source>
</evidence>
<organism evidence="4 5">
    <name type="scientific">Gnomoniopsis smithogilvyi</name>
    <dbReference type="NCBI Taxonomy" id="1191159"/>
    <lineage>
        <taxon>Eukaryota</taxon>
        <taxon>Fungi</taxon>
        <taxon>Dikarya</taxon>
        <taxon>Ascomycota</taxon>
        <taxon>Pezizomycotina</taxon>
        <taxon>Sordariomycetes</taxon>
        <taxon>Sordariomycetidae</taxon>
        <taxon>Diaporthales</taxon>
        <taxon>Gnomoniaceae</taxon>
        <taxon>Gnomoniopsis</taxon>
    </lineage>
</organism>
<evidence type="ECO:0000256" key="2">
    <source>
        <dbReference type="SAM" id="SignalP"/>
    </source>
</evidence>
<proteinExistence type="predicted"/>
<dbReference type="OrthoDB" id="74764at2759"/>
<keyword evidence="5" id="KW-1185">Reference proteome</keyword>
<feature type="region of interest" description="Disordered" evidence="1">
    <location>
        <begin position="457"/>
        <end position="484"/>
    </location>
</feature>
<name>A0A9W9CXA9_9PEZI</name>
<gene>
    <name evidence="4" type="ORF">N0V93_005618</name>
</gene>
<dbReference type="Pfam" id="PF09362">
    <property type="entry name" value="DUF1996"/>
    <property type="match status" value="1"/>
</dbReference>
<feature type="signal peptide" evidence="2">
    <location>
        <begin position="1"/>
        <end position="17"/>
    </location>
</feature>
<protein>
    <recommendedName>
        <fullName evidence="3">DUF1996 domain-containing protein</fullName>
    </recommendedName>
</protein>
<feature type="chain" id="PRO_5040743730" description="DUF1996 domain-containing protein" evidence="2">
    <location>
        <begin position="18"/>
        <end position="484"/>
    </location>
</feature>
<accession>A0A9W9CXA9</accession>
<sequence>MRSTTILTAALAVTVQAAQDERTFAVLHFVGNGPLMEGRVDPIISPGQTSSHVHTFQGGSNIGISATGEEMMNSQCSTAAVVGDNSAYWMPKVYFRDPATGILEDVDLYYMNVYYFFEPTDDDVVAFPVGLQMVSGDASLRECPDFKGESILDAGSSVGVNPLQWTCPRQNYNVAGWPSASESNGTTAGIQDPNNQGAGQGFPFGECDGTYSPLRHDLHFPSCYDPSKDLTDYKNNMAFPTTDAATGKQNCPTGWTHVPHIFYEMYWDTPAFSGRWTPNSGSQPFLLANGDLSGCSGHGDFLAAWDEPTLQNVIDNCNAGDSGMDKCPGVTVRDSTTSCSVASPIDEVITGNLTALPGNNPLEGWGMSYGGSDAASSVDVGASSTAPAISSTSSDSSDDYPSTISSSVVAQVTATPTTITTTEANVAPDPFTATTLSTKKKCVHTVTVTAVAADLSAEPAKRDDHRHAHAHAHLARHLSPHHLH</sequence>
<evidence type="ECO:0000259" key="3">
    <source>
        <dbReference type="Pfam" id="PF09362"/>
    </source>
</evidence>
<dbReference type="EMBL" id="JAPEVB010000003">
    <property type="protein sequence ID" value="KAJ4391998.1"/>
    <property type="molecule type" value="Genomic_DNA"/>
</dbReference>
<feature type="domain" description="DUF1996" evidence="3">
    <location>
        <begin position="41"/>
        <end position="305"/>
    </location>
</feature>
<feature type="compositionally biased region" description="Basic residues" evidence="1">
    <location>
        <begin position="467"/>
        <end position="484"/>
    </location>
</feature>
<evidence type="ECO:0000256" key="1">
    <source>
        <dbReference type="SAM" id="MobiDB-lite"/>
    </source>
</evidence>
<feature type="region of interest" description="Disordered" evidence="1">
    <location>
        <begin position="384"/>
        <end position="403"/>
    </location>
</feature>
<dbReference type="Proteomes" id="UP001140453">
    <property type="component" value="Unassembled WGS sequence"/>
</dbReference>
<dbReference type="PANTHER" id="PTHR43662:SF11">
    <property type="entry name" value="WSC DOMAIN-CONTAINING PROTEIN"/>
    <property type="match status" value="1"/>
</dbReference>
<dbReference type="InterPro" id="IPR018535">
    <property type="entry name" value="DUF1996"/>
</dbReference>
<evidence type="ECO:0000313" key="4">
    <source>
        <dbReference type="EMBL" id="KAJ4391998.1"/>
    </source>
</evidence>
<comment type="caution">
    <text evidence="4">The sequence shown here is derived from an EMBL/GenBank/DDBJ whole genome shotgun (WGS) entry which is preliminary data.</text>
</comment>
<dbReference type="AlphaFoldDB" id="A0A9W9CXA9"/>
<dbReference type="PANTHER" id="PTHR43662">
    <property type="match status" value="1"/>
</dbReference>